<dbReference type="Proteomes" id="UP000177117">
    <property type="component" value="Unassembled WGS sequence"/>
</dbReference>
<dbReference type="PANTHER" id="PTHR12905:SF0">
    <property type="entry name" value="CALCINEURIN-LIKE PHOSPHOESTERASE DOMAIN-CONTAINING PROTEIN"/>
    <property type="match status" value="1"/>
</dbReference>
<organism evidence="2 3">
    <name type="scientific">Candidatus Yanofskybacteria bacterium RIFCSPHIGHO2_01_FULL_41_53</name>
    <dbReference type="NCBI Taxonomy" id="1802663"/>
    <lineage>
        <taxon>Bacteria</taxon>
        <taxon>Candidatus Yanofskyibacteriota</taxon>
    </lineage>
</organism>
<sequence length="201" mass="22877">MRLVLGSDLHGNLPKVPKCDVLILAGDILSETDQELFIENSLAPWLDRASAKYIVATWGNHDHKPFKHWEHQYNLRWNLLIDRGIIIQGLKFYGTPWCLPIGRWAWQAPEYVLKNIYAMIPDDVDILISHCPPYGICDLAKDSSKCGSKELVSRMESLGNLKFLVCGHIHEARGSMGKVLNVACLDEKYLLRPDPWTIIDV</sequence>
<evidence type="ECO:0000259" key="1">
    <source>
        <dbReference type="Pfam" id="PF00149"/>
    </source>
</evidence>
<dbReference type="InterPro" id="IPR004843">
    <property type="entry name" value="Calcineurin-like_PHP"/>
</dbReference>
<evidence type="ECO:0000313" key="2">
    <source>
        <dbReference type="EMBL" id="OGM99377.1"/>
    </source>
</evidence>
<evidence type="ECO:0000313" key="3">
    <source>
        <dbReference type="Proteomes" id="UP000177117"/>
    </source>
</evidence>
<dbReference type="GO" id="GO:0016787">
    <property type="term" value="F:hydrolase activity"/>
    <property type="evidence" value="ECO:0007669"/>
    <property type="project" value="InterPro"/>
</dbReference>
<dbReference type="Pfam" id="PF00149">
    <property type="entry name" value="Metallophos"/>
    <property type="match status" value="1"/>
</dbReference>
<dbReference type="EMBL" id="MGJD01000046">
    <property type="protein sequence ID" value="OGM99377.1"/>
    <property type="molecule type" value="Genomic_DNA"/>
</dbReference>
<proteinExistence type="predicted"/>
<gene>
    <name evidence="2" type="ORF">A2650_05085</name>
</gene>
<protein>
    <recommendedName>
        <fullName evidence="1">Calcineurin-like phosphoesterase domain-containing protein</fullName>
    </recommendedName>
</protein>
<dbReference type="InterPro" id="IPR051693">
    <property type="entry name" value="UPF0046_metallophosphoest"/>
</dbReference>
<accession>A0A1F8EFI4</accession>
<dbReference type="InterPro" id="IPR029052">
    <property type="entry name" value="Metallo-depent_PP-like"/>
</dbReference>
<dbReference type="AlphaFoldDB" id="A0A1F8EFI4"/>
<comment type="caution">
    <text evidence="2">The sequence shown here is derived from an EMBL/GenBank/DDBJ whole genome shotgun (WGS) entry which is preliminary data.</text>
</comment>
<dbReference type="SUPFAM" id="SSF56300">
    <property type="entry name" value="Metallo-dependent phosphatases"/>
    <property type="match status" value="1"/>
</dbReference>
<name>A0A1F8EFI4_9BACT</name>
<dbReference type="PANTHER" id="PTHR12905">
    <property type="entry name" value="METALLOPHOSPHOESTERASE"/>
    <property type="match status" value="1"/>
</dbReference>
<feature type="domain" description="Calcineurin-like phosphoesterase" evidence="1">
    <location>
        <begin position="14"/>
        <end position="171"/>
    </location>
</feature>
<reference evidence="2 3" key="1">
    <citation type="journal article" date="2016" name="Nat. Commun.">
        <title>Thousands of microbial genomes shed light on interconnected biogeochemical processes in an aquifer system.</title>
        <authorList>
            <person name="Anantharaman K."/>
            <person name="Brown C.T."/>
            <person name="Hug L.A."/>
            <person name="Sharon I."/>
            <person name="Castelle C.J."/>
            <person name="Probst A.J."/>
            <person name="Thomas B.C."/>
            <person name="Singh A."/>
            <person name="Wilkins M.J."/>
            <person name="Karaoz U."/>
            <person name="Brodie E.L."/>
            <person name="Williams K.H."/>
            <person name="Hubbard S.S."/>
            <person name="Banfield J.F."/>
        </authorList>
    </citation>
    <scope>NUCLEOTIDE SEQUENCE [LARGE SCALE GENOMIC DNA]</scope>
</reference>
<dbReference type="Gene3D" id="3.60.21.10">
    <property type="match status" value="1"/>
</dbReference>